<dbReference type="InterPro" id="IPR011991">
    <property type="entry name" value="ArsR-like_HTH"/>
</dbReference>
<sequence>MAPGTDETKASAAAELLKLVANPNRLRILYLLTEGERSVSEIEQRLGIRQPTLSQQLGELRNAGTVTTRRAHKVVFYSLTEARTRALLDAIEDILIVNRPQRRLAARGPDARERALGQAAMFGQIGDAP</sequence>
<dbReference type="SMART" id="SM00418">
    <property type="entry name" value="HTH_ARSR"/>
    <property type="match status" value="1"/>
</dbReference>
<dbReference type="PANTHER" id="PTHR33154:SF28">
    <property type="entry name" value="HTH-TYPE TRANSCRIPTIONAL REGULATOR YGAV-RELATED"/>
    <property type="match status" value="1"/>
</dbReference>
<dbReference type="PROSITE" id="PS50987">
    <property type="entry name" value="HTH_ARSR_2"/>
    <property type="match status" value="1"/>
</dbReference>
<dbReference type="InterPro" id="IPR036390">
    <property type="entry name" value="WH_DNA-bd_sf"/>
</dbReference>
<dbReference type="GO" id="GO:0003677">
    <property type="term" value="F:DNA binding"/>
    <property type="evidence" value="ECO:0007669"/>
    <property type="project" value="UniProtKB-KW"/>
</dbReference>
<evidence type="ECO:0000256" key="1">
    <source>
        <dbReference type="ARBA" id="ARBA00023015"/>
    </source>
</evidence>
<evidence type="ECO:0000256" key="3">
    <source>
        <dbReference type="ARBA" id="ARBA00023163"/>
    </source>
</evidence>
<dbReference type="KEGG" id="mor:MOC_3774"/>
<dbReference type="EMBL" id="CP003811">
    <property type="protein sequence ID" value="AIQ91529.1"/>
    <property type="molecule type" value="Genomic_DNA"/>
</dbReference>
<keyword evidence="3" id="KW-0804">Transcription</keyword>
<dbReference type="STRING" id="693986.MOC_3774"/>
<feature type="domain" description="HTH arsR-type" evidence="4">
    <location>
        <begin position="5"/>
        <end position="99"/>
    </location>
</feature>
<protein>
    <submittedName>
        <fullName evidence="5">Regulatory protein ArsR</fullName>
    </submittedName>
</protein>
<dbReference type="InterPro" id="IPR036388">
    <property type="entry name" value="WH-like_DNA-bd_sf"/>
</dbReference>
<dbReference type="Gene3D" id="1.10.10.10">
    <property type="entry name" value="Winged helix-like DNA-binding domain superfamily/Winged helix DNA-binding domain"/>
    <property type="match status" value="1"/>
</dbReference>
<reference evidence="5 6" key="1">
    <citation type="journal article" date="2014" name="PLoS ONE">
        <title>Genome Information of Methylobacterium oryzae, a Plant-Probiotic Methylotroph in the Phyllosphere.</title>
        <authorList>
            <person name="Kwak M.J."/>
            <person name="Jeong H."/>
            <person name="Madhaiyan M."/>
            <person name="Lee Y."/>
            <person name="Sa T.M."/>
            <person name="Oh T.K."/>
            <person name="Kim J.F."/>
        </authorList>
    </citation>
    <scope>NUCLEOTIDE SEQUENCE [LARGE SCALE GENOMIC DNA]</scope>
    <source>
        <strain evidence="5 6">CBMB20</strain>
    </source>
</reference>
<keyword evidence="2" id="KW-0238">DNA-binding</keyword>
<dbReference type="NCBIfam" id="NF033788">
    <property type="entry name" value="HTH_metalloreg"/>
    <property type="match status" value="1"/>
</dbReference>
<dbReference type="HOGENOM" id="CLU_097806_6_0_5"/>
<dbReference type="AlphaFoldDB" id="A0A089QAC1"/>
<evidence type="ECO:0000256" key="2">
    <source>
        <dbReference type="ARBA" id="ARBA00023125"/>
    </source>
</evidence>
<dbReference type="Pfam" id="PF01022">
    <property type="entry name" value="HTH_5"/>
    <property type="match status" value="1"/>
</dbReference>
<keyword evidence="6" id="KW-1185">Reference proteome</keyword>
<name>A0A089QAC1_9HYPH</name>
<dbReference type="InterPro" id="IPR051081">
    <property type="entry name" value="HTH_MetalResp_TranReg"/>
</dbReference>
<dbReference type="PRINTS" id="PR00778">
    <property type="entry name" value="HTHARSR"/>
</dbReference>
<evidence type="ECO:0000259" key="4">
    <source>
        <dbReference type="PROSITE" id="PS50987"/>
    </source>
</evidence>
<evidence type="ECO:0000313" key="6">
    <source>
        <dbReference type="Proteomes" id="UP000029492"/>
    </source>
</evidence>
<dbReference type="CDD" id="cd00090">
    <property type="entry name" value="HTH_ARSR"/>
    <property type="match status" value="1"/>
</dbReference>
<accession>A0A089QAC1</accession>
<dbReference type="PANTHER" id="PTHR33154">
    <property type="entry name" value="TRANSCRIPTIONAL REGULATOR, ARSR FAMILY"/>
    <property type="match status" value="1"/>
</dbReference>
<dbReference type="SUPFAM" id="SSF46785">
    <property type="entry name" value="Winged helix' DNA-binding domain"/>
    <property type="match status" value="1"/>
</dbReference>
<dbReference type="InterPro" id="IPR001845">
    <property type="entry name" value="HTH_ArsR_DNA-bd_dom"/>
</dbReference>
<proteinExistence type="predicted"/>
<dbReference type="GO" id="GO:0003700">
    <property type="term" value="F:DNA-binding transcription factor activity"/>
    <property type="evidence" value="ECO:0007669"/>
    <property type="project" value="InterPro"/>
</dbReference>
<dbReference type="eggNOG" id="COG0640">
    <property type="taxonomic scope" value="Bacteria"/>
</dbReference>
<evidence type="ECO:0000313" key="5">
    <source>
        <dbReference type="EMBL" id="AIQ91529.1"/>
    </source>
</evidence>
<dbReference type="Proteomes" id="UP000029492">
    <property type="component" value="Chromosome"/>
</dbReference>
<gene>
    <name evidence="5" type="primary">arsR</name>
    <name evidence="5" type="ORF">MOC_3774</name>
</gene>
<organism evidence="5 6">
    <name type="scientific">Methylobacterium oryzae CBMB20</name>
    <dbReference type="NCBI Taxonomy" id="693986"/>
    <lineage>
        <taxon>Bacteria</taxon>
        <taxon>Pseudomonadati</taxon>
        <taxon>Pseudomonadota</taxon>
        <taxon>Alphaproteobacteria</taxon>
        <taxon>Hyphomicrobiales</taxon>
        <taxon>Methylobacteriaceae</taxon>
        <taxon>Methylobacterium</taxon>
    </lineage>
</organism>
<keyword evidence="1" id="KW-0805">Transcription regulation</keyword>